<dbReference type="EMBL" id="LFRF01000024">
    <property type="protein sequence ID" value="KND88570.1"/>
    <property type="molecule type" value="Genomic_DNA"/>
</dbReference>
<evidence type="ECO:0000313" key="2">
    <source>
        <dbReference type="EMBL" id="KND88570.1"/>
    </source>
</evidence>
<accession>A0A0L0N446</accession>
<gene>
    <name evidence="2" type="ORF">TOPH_06669</name>
</gene>
<organism evidence="2 3">
    <name type="scientific">Tolypocladium ophioglossoides (strain CBS 100239)</name>
    <name type="common">Snaketongue truffleclub</name>
    <name type="synonym">Elaphocordyceps ophioglossoides</name>
    <dbReference type="NCBI Taxonomy" id="1163406"/>
    <lineage>
        <taxon>Eukaryota</taxon>
        <taxon>Fungi</taxon>
        <taxon>Dikarya</taxon>
        <taxon>Ascomycota</taxon>
        <taxon>Pezizomycotina</taxon>
        <taxon>Sordariomycetes</taxon>
        <taxon>Hypocreomycetidae</taxon>
        <taxon>Hypocreales</taxon>
        <taxon>Ophiocordycipitaceae</taxon>
        <taxon>Tolypocladium</taxon>
    </lineage>
</organism>
<feature type="compositionally biased region" description="Low complexity" evidence="1">
    <location>
        <begin position="220"/>
        <end position="234"/>
    </location>
</feature>
<dbReference type="Proteomes" id="UP000036947">
    <property type="component" value="Unassembled WGS sequence"/>
</dbReference>
<comment type="caution">
    <text evidence="2">The sequence shown here is derived from an EMBL/GenBank/DDBJ whole genome shotgun (WGS) entry which is preliminary data.</text>
</comment>
<dbReference type="AlphaFoldDB" id="A0A0L0N446"/>
<dbReference type="OrthoDB" id="5230713at2759"/>
<proteinExistence type="predicted"/>
<sequence length="279" mass="31045">MAVTAYLFERTQAVTMTTTAKPLPGRHASSSFFQLSAANKRIRSRVQEQLQREKAALQEEAMLRGQAWLYLNDFLRHSPWEDQMDQIAIVRDAVPTMPELNSYGDLDEKEGTMACRRLFKAVVVWDELGHTLWKTLRAASEQRQLVQRQFELAAALDRCPGSGLFVGSSYRSSRRSSEASEASVDSVDSLRSRDSAHSSVCEKKPQRRQQQPALLKLSKKLSSSSSRRSSSETSESGREHSCSRCGTNHSRSAIPKMISHNCVSAVRRTLSALGGAVPA</sequence>
<protein>
    <submittedName>
        <fullName evidence="2">Uncharacterized protein</fullName>
    </submittedName>
</protein>
<evidence type="ECO:0000313" key="3">
    <source>
        <dbReference type="Proteomes" id="UP000036947"/>
    </source>
</evidence>
<dbReference type="STRING" id="1163406.A0A0L0N446"/>
<keyword evidence="3" id="KW-1185">Reference proteome</keyword>
<evidence type="ECO:0000256" key="1">
    <source>
        <dbReference type="SAM" id="MobiDB-lite"/>
    </source>
</evidence>
<feature type="compositionally biased region" description="Basic and acidic residues" evidence="1">
    <location>
        <begin position="188"/>
        <end position="204"/>
    </location>
</feature>
<feature type="region of interest" description="Disordered" evidence="1">
    <location>
        <begin position="176"/>
        <end position="250"/>
    </location>
</feature>
<reference evidence="2 3" key="1">
    <citation type="journal article" date="2015" name="BMC Genomics">
        <title>The genome of the truffle-parasite Tolypocladium ophioglossoides and the evolution of antifungal peptaibiotics.</title>
        <authorList>
            <person name="Quandt C.A."/>
            <person name="Bushley K.E."/>
            <person name="Spatafora J.W."/>
        </authorList>
    </citation>
    <scope>NUCLEOTIDE SEQUENCE [LARGE SCALE GENOMIC DNA]</scope>
    <source>
        <strain evidence="2 3">CBS 100239</strain>
    </source>
</reference>
<name>A0A0L0N446_TOLOC</name>